<feature type="binding site" evidence="3">
    <location>
        <position position="260"/>
    </location>
    <ligand>
        <name>Zn(2+)</name>
        <dbReference type="ChEBI" id="CHEBI:29105"/>
    </ligand>
</feature>
<keyword evidence="3" id="KW-0479">Metal-binding</keyword>
<sequence>MTAESEDNFKKQCKKAADALAEADVLLVVTGAGFSADSGLAVYGDVAKVKAYQERNLEYRDVCQPKWVETDPELFYGFWGQCFNDYRKTKPHKGYDIIARWRDDKKMAGGGKVDNDIRSCLKEKMDVVDGPAGAFHVFTSNADAHFYDYFKAHEIHDCHGNIELWQCSSRTCESGIWRAPVQHDFFVDTHTMLAPQRKETDLPKEYSSSRSIIDKEITPCIGQIKGNGKRDNLLCNMPPSKDRMGWHQDEGTNWPKCGHCGSLARPAIFMFGDFGWKYDEPQSKRWDLWVETVLDLCEDLSVCIMEIGCGLNVQTCRTTSEQLVEFLVKRGGSVDLVRINPDFASAPEYSVTEDHIISIPSKGLRAIEKIDEMYCSRNINEKDQLRS</sequence>
<keyword evidence="2" id="KW-0520">NAD</keyword>
<gene>
    <name evidence="5" type="ORF">DBRI00130_LOCUS29657</name>
</gene>
<dbReference type="GO" id="GO:0046872">
    <property type="term" value="F:metal ion binding"/>
    <property type="evidence" value="ECO:0007669"/>
    <property type="project" value="UniProtKB-KW"/>
</dbReference>
<feature type="binding site" evidence="3">
    <location>
        <position position="167"/>
    </location>
    <ligand>
        <name>Zn(2+)</name>
        <dbReference type="ChEBI" id="CHEBI:29105"/>
    </ligand>
</feature>
<evidence type="ECO:0000313" key="5">
    <source>
        <dbReference type="EMBL" id="CAE4635241.1"/>
    </source>
</evidence>
<dbReference type="PANTHER" id="PTHR48252">
    <property type="entry name" value="HISTONE DEACETYLASE 2-RELATED"/>
    <property type="match status" value="1"/>
</dbReference>
<dbReference type="InterPro" id="IPR026590">
    <property type="entry name" value="Ssirtuin_cat_dom"/>
</dbReference>
<name>A0A7S4S7Y0_9STRA</name>
<dbReference type="InterPro" id="IPR029035">
    <property type="entry name" value="DHS-like_NAD/FAD-binding_dom"/>
</dbReference>
<keyword evidence="1" id="KW-0808">Transferase</keyword>
<dbReference type="SUPFAM" id="SSF52467">
    <property type="entry name" value="DHS-like NAD/FAD-binding domain"/>
    <property type="match status" value="1"/>
</dbReference>
<evidence type="ECO:0000256" key="1">
    <source>
        <dbReference type="ARBA" id="ARBA00022679"/>
    </source>
</evidence>
<reference evidence="5" key="1">
    <citation type="submission" date="2021-01" db="EMBL/GenBank/DDBJ databases">
        <authorList>
            <person name="Corre E."/>
            <person name="Pelletier E."/>
            <person name="Niang G."/>
            <person name="Scheremetjew M."/>
            <person name="Finn R."/>
            <person name="Kale V."/>
            <person name="Holt S."/>
            <person name="Cochrane G."/>
            <person name="Meng A."/>
            <person name="Brown T."/>
            <person name="Cohen L."/>
        </authorList>
    </citation>
    <scope>NUCLEOTIDE SEQUENCE</scope>
    <source>
        <strain evidence="5">GSO104</strain>
    </source>
</reference>
<dbReference type="Gene3D" id="3.40.50.1220">
    <property type="entry name" value="TPP-binding domain"/>
    <property type="match status" value="1"/>
</dbReference>
<feature type="binding site" evidence="3">
    <location>
        <position position="257"/>
    </location>
    <ligand>
        <name>Zn(2+)</name>
        <dbReference type="ChEBI" id="CHEBI:29105"/>
    </ligand>
</feature>
<evidence type="ECO:0000256" key="2">
    <source>
        <dbReference type="ARBA" id="ARBA00023027"/>
    </source>
</evidence>
<accession>A0A7S4S7Y0</accession>
<evidence type="ECO:0000256" key="3">
    <source>
        <dbReference type="PROSITE-ProRule" id="PRU00236"/>
    </source>
</evidence>
<evidence type="ECO:0000259" key="4">
    <source>
        <dbReference type="PROSITE" id="PS50305"/>
    </source>
</evidence>
<dbReference type="Gene3D" id="3.30.1600.10">
    <property type="entry name" value="SIR2/SIRT2 'Small Domain"/>
    <property type="match status" value="2"/>
</dbReference>
<dbReference type="PANTHER" id="PTHR48252:SF77">
    <property type="entry name" value="HISTONE DEACETYLASE DOMAIN-CONTAINING PROTEIN"/>
    <property type="match status" value="1"/>
</dbReference>
<feature type="active site" description="Proton acceptor" evidence="3">
    <location>
        <position position="159"/>
    </location>
</feature>
<protein>
    <recommendedName>
        <fullName evidence="4">Deacetylase sirtuin-type domain-containing protein</fullName>
    </recommendedName>
</protein>
<dbReference type="GO" id="GO:0016740">
    <property type="term" value="F:transferase activity"/>
    <property type="evidence" value="ECO:0007669"/>
    <property type="project" value="UniProtKB-KW"/>
</dbReference>
<dbReference type="EMBL" id="HBNS01037978">
    <property type="protein sequence ID" value="CAE4635241.1"/>
    <property type="molecule type" value="Transcribed_RNA"/>
</dbReference>
<keyword evidence="3" id="KW-0862">Zinc</keyword>
<feature type="binding site" evidence="3">
    <location>
        <position position="172"/>
    </location>
    <ligand>
        <name>Zn(2+)</name>
        <dbReference type="ChEBI" id="CHEBI:29105"/>
    </ligand>
</feature>
<feature type="domain" description="Deacetylase sirtuin-type" evidence="4">
    <location>
        <begin position="6"/>
        <end position="387"/>
    </location>
</feature>
<organism evidence="5">
    <name type="scientific">Ditylum brightwellii</name>
    <dbReference type="NCBI Taxonomy" id="49249"/>
    <lineage>
        <taxon>Eukaryota</taxon>
        <taxon>Sar</taxon>
        <taxon>Stramenopiles</taxon>
        <taxon>Ochrophyta</taxon>
        <taxon>Bacillariophyta</taxon>
        <taxon>Mediophyceae</taxon>
        <taxon>Lithodesmiophycidae</taxon>
        <taxon>Lithodesmiales</taxon>
        <taxon>Lithodesmiaceae</taxon>
        <taxon>Ditylum</taxon>
    </lineage>
</organism>
<dbReference type="PROSITE" id="PS50305">
    <property type="entry name" value="SIRTUIN"/>
    <property type="match status" value="1"/>
</dbReference>
<dbReference type="AlphaFoldDB" id="A0A7S4S7Y0"/>
<dbReference type="InterPro" id="IPR026591">
    <property type="entry name" value="Sirtuin_cat_small_dom_sf"/>
</dbReference>
<proteinExistence type="predicted"/>